<protein>
    <submittedName>
        <fullName evidence="3">LO4</fullName>
    </submittedName>
</protein>
<sequence length="479" mass="51915">MKLRPRGHTVRTCNIKRKAVPRQKGQRRRTRQTRRCRQATTTAKKTPTRRRQTRATARTKTMVQQRPHIKAQISSKPRNVVTVSPHVSVAVPNTISITDPRSDPAGMYSRIQNIAPKRHRPAQTSWLRSLGKAVAAPLLTGALTMAGVPALVPRAVGALYNYATQDSGTDAYNDDIPINDSQDDTPLYSHFDHVDQSPPNAAPIGTLPQLLALAAMQAGSLMKRGGGMRALFGGPRQAKPLPPRRGHTHMAPLAAMVVRVQGRVPRHIPSYVIQQPTRTSRFADVRPYMPVGTSGVMSKNTLQAVYLKAGSSVAGPSPSKGALGTTAPYVTQHAPTGPGQLSAGEPAQPPMPPPLPAHLTHGNRSAALPAFLQELSENPMQHLHPAGKKTHTTNAVAAEVSAHDQVIAEIKKGFTLRPAGSRRHKQIPRAAEPLTVLDEIRIRGRRAPLMAVDNKDISVPGVSHTDALYRQPVVLERIQ</sequence>
<name>A0AB39ACE9_9VIRU</name>
<accession>A0AB39ACE9</accession>
<dbReference type="InterPro" id="IPR003124">
    <property type="entry name" value="WH2_dom"/>
</dbReference>
<proteinExistence type="predicted"/>
<evidence type="ECO:0000259" key="2">
    <source>
        <dbReference type="PROSITE" id="PS51082"/>
    </source>
</evidence>
<organism evidence="3">
    <name type="scientific">Sand tiger adomavirus 1</name>
    <dbReference type="NCBI Taxonomy" id="3238819"/>
    <lineage>
        <taxon>Viruses</taxon>
        <taxon>Adomaviruses</taxon>
    </lineage>
</organism>
<feature type="region of interest" description="Disordered" evidence="1">
    <location>
        <begin position="313"/>
        <end position="352"/>
    </location>
</feature>
<feature type="region of interest" description="Disordered" evidence="1">
    <location>
        <begin position="19"/>
        <end position="55"/>
    </location>
</feature>
<feature type="compositionally biased region" description="Basic residues" evidence="1">
    <location>
        <begin position="19"/>
        <end position="37"/>
    </location>
</feature>
<dbReference type="PROSITE" id="PS51082">
    <property type="entry name" value="WH2"/>
    <property type="match status" value="1"/>
</dbReference>
<evidence type="ECO:0000256" key="1">
    <source>
        <dbReference type="SAM" id="MobiDB-lite"/>
    </source>
</evidence>
<evidence type="ECO:0000313" key="3">
    <source>
        <dbReference type="EMBL" id="XDG19107.1"/>
    </source>
</evidence>
<dbReference type="EMBL" id="PQ069217">
    <property type="protein sequence ID" value="XDG19107.1"/>
    <property type="molecule type" value="Genomic_DNA"/>
</dbReference>
<reference evidence="3" key="1">
    <citation type="submission" date="2024-07" db="EMBL/GenBank/DDBJ databases">
        <authorList>
            <person name="Powell A.L."/>
            <person name="Camus A.C."/>
            <person name="Leary J.H."/>
            <person name="Ng T.F.F."/>
        </authorList>
    </citation>
    <scope>NUCLEOTIDE SEQUENCE</scope>
    <source>
        <strain evidence="3">UGA1</strain>
    </source>
</reference>
<dbReference type="GO" id="GO:0003779">
    <property type="term" value="F:actin binding"/>
    <property type="evidence" value="ECO:0007669"/>
    <property type="project" value="InterPro"/>
</dbReference>
<feature type="domain" description="WH2" evidence="2">
    <location>
        <begin position="402"/>
        <end position="419"/>
    </location>
</feature>